<dbReference type="Gene3D" id="3.40.50.1820">
    <property type="entry name" value="alpha/beta hydrolase"/>
    <property type="match status" value="1"/>
</dbReference>
<comment type="caution">
    <text evidence="1">The sequence shown here is derived from an EMBL/GenBank/DDBJ whole genome shotgun (WGS) entry which is preliminary data.</text>
</comment>
<name>A0AAV5VE83_9BILA</name>
<gene>
    <name evidence="1" type="ORF">PFISCL1PPCAC_7491</name>
</gene>
<feature type="non-terminal residue" evidence="1">
    <location>
        <position position="139"/>
    </location>
</feature>
<evidence type="ECO:0008006" key="3">
    <source>
        <dbReference type="Google" id="ProtNLM"/>
    </source>
</evidence>
<evidence type="ECO:0000313" key="1">
    <source>
        <dbReference type="EMBL" id="GMT16194.1"/>
    </source>
</evidence>
<dbReference type="AlphaFoldDB" id="A0AAV5VE83"/>
<dbReference type="SUPFAM" id="SSF53474">
    <property type="entry name" value="alpha/beta-Hydrolases"/>
    <property type="match status" value="1"/>
</dbReference>
<protein>
    <recommendedName>
        <fullName evidence="3">Carboxylesterase type B domain-containing protein</fullName>
    </recommendedName>
</protein>
<accession>A0AAV5VE83</accession>
<sequence>TIHCMELCFLWFYPYEWEKAQAEGRIKSSDLHVADNLGQAWTNFAKYGTPGWAPMGDDFEFVVISDTVSDMMHDWGAQADLLFNEELPALLKMDLHPFHIDPVVKNQIEIQAPIILQTWLKATCPSWKPLDTDTVTVFP</sequence>
<evidence type="ECO:0000313" key="2">
    <source>
        <dbReference type="Proteomes" id="UP001432322"/>
    </source>
</evidence>
<dbReference type="InterPro" id="IPR029058">
    <property type="entry name" value="AB_hydrolase_fold"/>
</dbReference>
<reference evidence="1" key="1">
    <citation type="submission" date="2023-10" db="EMBL/GenBank/DDBJ databases">
        <title>Genome assembly of Pristionchus species.</title>
        <authorList>
            <person name="Yoshida K."/>
            <person name="Sommer R.J."/>
        </authorList>
    </citation>
    <scope>NUCLEOTIDE SEQUENCE</scope>
    <source>
        <strain evidence="1">RS5133</strain>
    </source>
</reference>
<keyword evidence="2" id="KW-1185">Reference proteome</keyword>
<dbReference type="Proteomes" id="UP001432322">
    <property type="component" value="Unassembled WGS sequence"/>
</dbReference>
<organism evidence="1 2">
    <name type="scientific">Pristionchus fissidentatus</name>
    <dbReference type="NCBI Taxonomy" id="1538716"/>
    <lineage>
        <taxon>Eukaryota</taxon>
        <taxon>Metazoa</taxon>
        <taxon>Ecdysozoa</taxon>
        <taxon>Nematoda</taxon>
        <taxon>Chromadorea</taxon>
        <taxon>Rhabditida</taxon>
        <taxon>Rhabditina</taxon>
        <taxon>Diplogasteromorpha</taxon>
        <taxon>Diplogasteroidea</taxon>
        <taxon>Neodiplogasteridae</taxon>
        <taxon>Pristionchus</taxon>
    </lineage>
</organism>
<dbReference type="EMBL" id="BTSY01000002">
    <property type="protein sequence ID" value="GMT16194.1"/>
    <property type="molecule type" value="Genomic_DNA"/>
</dbReference>
<feature type="non-terminal residue" evidence="1">
    <location>
        <position position="1"/>
    </location>
</feature>
<proteinExistence type="predicted"/>